<dbReference type="InterPro" id="IPR000873">
    <property type="entry name" value="AMP-dep_synth/lig_dom"/>
</dbReference>
<dbReference type="PANTHER" id="PTHR43767">
    <property type="entry name" value="LONG-CHAIN-FATTY-ACID--COA LIGASE"/>
    <property type="match status" value="1"/>
</dbReference>
<gene>
    <name evidence="3" type="ORF">FV139_04195</name>
</gene>
<dbReference type="InterPro" id="IPR045851">
    <property type="entry name" value="AMP-bd_C_sf"/>
</dbReference>
<evidence type="ECO:0000313" key="3">
    <source>
        <dbReference type="EMBL" id="TXS96678.1"/>
    </source>
</evidence>
<dbReference type="AlphaFoldDB" id="A0A5C9A7G4"/>
<keyword evidence="1 3" id="KW-0436">Ligase</keyword>
<reference evidence="3 4" key="1">
    <citation type="submission" date="2019-08" db="EMBL/GenBank/DDBJ databases">
        <title>Parahaliea maris sp. nov., isolated from the surface seawater.</title>
        <authorList>
            <person name="Liu Y."/>
        </authorList>
    </citation>
    <scope>NUCLEOTIDE SEQUENCE [LARGE SCALE GENOMIC DNA]</scope>
    <source>
        <strain evidence="3 4">HSLHS9</strain>
    </source>
</reference>
<accession>A0A5C9A7G4</accession>
<dbReference type="Gene3D" id="3.30.300.30">
    <property type="match status" value="1"/>
</dbReference>
<dbReference type="InterPro" id="IPR020845">
    <property type="entry name" value="AMP-binding_CS"/>
</dbReference>
<evidence type="ECO:0000313" key="4">
    <source>
        <dbReference type="Proteomes" id="UP000321039"/>
    </source>
</evidence>
<proteinExistence type="predicted"/>
<dbReference type="GO" id="GO:0016874">
    <property type="term" value="F:ligase activity"/>
    <property type="evidence" value="ECO:0007669"/>
    <property type="project" value="UniProtKB-KW"/>
</dbReference>
<protein>
    <submittedName>
        <fullName evidence="3">Long-chain fatty acid--CoA ligase</fullName>
    </submittedName>
</protein>
<name>A0A5C9A7G4_9GAMM</name>
<evidence type="ECO:0000259" key="2">
    <source>
        <dbReference type="Pfam" id="PF00501"/>
    </source>
</evidence>
<dbReference type="PROSITE" id="PS00455">
    <property type="entry name" value="AMP_BINDING"/>
    <property type="match status" value="1"/>
</dbReference>
<dbReference type="Pfam" id="PF00501">
    <property type="entry name" value="AMP-binding"/>
    <property type="match status" value="1"/>
</dbReference>
<dbReference type="InterPro" id="IPR050237">
    <property type="entry name" value="ATP-dep_AMP-bd_enzyme"/>
</dbReference>
<dbReference type="InterPro" id="IPR042099">
    <property type="entry name" value="ANL_N_sf"/>
</dbReference>
<dbReference type="SUPFAM" id="SSF56801">
    <property type="entry name" value="Acetyl-CoA synthetase-like"/>
    <property type="match status" value="1"/>
</dbReference>
<evidence type="ECO:0000256" key="1">
    <source>
        <dbReference type="ARBA" id="ARBA00022598"/>
    </source>
</evidence>
<dbReference type="Pfam" id="PF23562">
    <property type="entry name" value="AMP-binding_C_3"/>
    <property type="match status" value="1"/>
</dbReference>
<dbReference type="Gene3D" id="3.40.50.12780">
    <property type="entry name" value="N-terminal domain of ligase-like"/>
    <property type="match status" value="1"/>
</dbReference>
<dbReference type="EMBL" id="VRZA01000001">
    <property type="protein sequence ID" value="TXS96678.1"/>
    <property type="molecule type" value="Genomic_DNA"/>
</dbReference>
<comment type="caution">
    <text evidence="3">The sequence shown here is derived from an EMBL/GenBank/DDBJ whole genome shotgun (WGS) entry which is preliminary data.</text>
</comment>
<dbReference type="PANTHER" id="PTHR43767:SF8">
    <property type="entry name" value="LONG-CHAIN-FATTY-ACID--COA LIGASE"/>
    <property type="match status" value="1"/>
</dbReference>
<organism evidence="3 4">
    <name type="scientific">Parahaliea maris</name>
    <dbReference type="NCBI Taxonomy" id="2716870"/>
    <lineage>
        <taxon>Bacteria</taxon>
        <taxon>Pseudomonadati</taxon>
        <taxon>Pseudomonadota</taxon>
        <taxon>Gammaproteobacteria</taxon>
        <taxon>Cellvibrionales</taxon>
        <taxon>Halieaceae</taxon>
        <taxon>Parahaliea</taxon>
    </lineage>
</organism>
<sequence>MPAGRGRELGALLRLRTRGNAGGRQSHGAPGGHPARHGGVDGAICDGYHHPRCGSCPGGSVSRLLSALHLRAEQDPDSPVLSGSGQSLTAQALYCEVQRVAAALRNASVQRLALHADNGPGWVIVDLAAQLAGVVLIPVPTFFSAAQMRWLLEAAGVDAVCAAGDDFFTAAVCEAPRVTVFGDLSLAHRVPQSVAPLPAGTTKITFTSGSTGQPRGVCLSTEQCLAVAASLLSRTGLNRVRHLALLPLATLLENIAGVYLPLLSGGQVIVPGCAQTGLIGSSGLDAHRFLTALEVAQPQSLILVPELLRGLVEAAESGWQAPSSLRFVAVGGARVAPGLVERARRQGLPVYEGYGLSECASVVALNAPGRDRPGTSGQVLPHLAVQEEDGELVVEGNAFLGYLGEPSSWYPQRVATGDLGRLDDEGYLVVEGRRKNLLITAYGRNISPEWVESELLGSTVLQQAVVLGDGRPSCCALVYPRDSAVSNAMIQAAIDAANARLPDYARIGPWLRLVRPVSARSGLLTANGKPRRQAIAAHFQEAVDALYHALNHPEELQAK</sequence>
<dbReference type="Proteomes" id="UP000321039">
    <property type="component" value="Unassembled WGS sequence"/>
</dbReference>
<keyword evidence="4" id="KW-1185">Reference proteome</keyword>
<feature type="domain" description="AMP-dependent synthetase/ligase" evidence="2">
    <location>
        <begin position="71"/>
        <end position="397"/>
    </location>
</feature>